<keyword evidence="2" id="KW-0732">Signal</keyword>
<proteinExistence type="predicted"/>
<sequence length="137" mass="13418">MFKTAAAAAAALCIAAAPAFADSGKVRLRFASGGFIIGVGGGSGTLTFRGRTYPLSIGGLSIGVIGAAGGTLVGRALNLRQPTDIVGTYTAIGAGVAVAAGARVVRMQNQNGVILELHGNQIGFQAAAGLSGLSLSM</sequence>
<dbReference type="Proteomes" id="UP000439113">
    <property type="component" value="Unassembled WGS sequence"/>
</dbReference>
<accession>A0A6N8DMI3</accession>
<keyword evidence="1" id="KW-0812">Transmembrane</keyword>
<feature type="transmembrane region" description="Helical" evidence="1">
    <location>
        <begin position="55"/>
        <end position="74"/>
    </location>
</feature>
<reference evidence="3 4" key="1">
    <citation type="submission" date="2019-11" db="EMBL/GenBank/DDBJ databases">
        <title>Whole-genome sequence of a Rhodoblastus acidophilus DSM 142.</title>
        <authorList>
            <person name="Kyndt J.A."/>
            <person name="Meyer T.E."/>
        </authorList>
    </citation>
    <scope>NUCLEOTIDE SEQUENCE [LARGE SCALE GENOMIC DNA]</scope>
    <source>
        <strain evidence="3 4">DSM 142</strain>
    </source>
</reference>
<keyword evidence="1" id="KW-1133">Transmembrane helix</keyword>
<evidence type="ECO:0000256" key="1">
    <source>
        <dbReference type="SAM" id="Phobius"/>
    </source>
</evidence>
<feature type="transmembrane region" description="Helical" evidence="1">
    <location>
        <begin position="86"/>
        <end position="105"/>
    </location>
</feature>
<name>A0A6N8DMI3_RHOAC</name>
<evidence type="ECO:0000313" key="3">
    <source>
        <dbReference type="EMBL" id="MTV30423.1"/>
    </source>
</evidence>
<evidence type="ECO:0000256" key="2">
    <source>
        <dbReference type="SAM" id="SignalP"/>
    </source>
</evidence>
<comment type="caution">
    <text evidence="3">The sequence shown here is derived from an EMBL/GenBank/DDBJ whole genome shotgun (WGS) entry which is preliminary data.</text>
</comment>
<dbReference type="AlphaFoldDB" id="A0A6N8DMI3"/>
<evidence type="ECO:0000313" key="4">
    <source>
        <dbReference type="Proteomes" id="UP000439113"/>
    </source>
</evidence>
<feature type="transmembrane region" description="Helical" evidence="1">
    <location>
        <begin position="31"/>
        <end position="48"/>
    </location>
</feature>
<protein>
    <submittedName>
        <fullName evidence="3">Uncharacterized protein</fullName>
    </submittedName>
</protein>
<feature type="signal peptide" evidence="2">
    <location>
        <begin position="1"/>
        <end position="21"/>
    </location>
</feature>
<gene>
    <name evidence="3" type="ORF">GJ654_05390</name>
</gene>
<organism evidence="3 4">
    <name type="scientific">Rhodoblastus acidophilus</name>
    <name type="common">Rhodopseudomonas acidophila</name>
    <dbReference type="NCBI Taxonomy" id="1074"/>
    <lineage>
        <taxon>Bacteria</taxon>
        <taxon>Pseudomonadati</taxon>
        <taxon>Pseudomonadota</taxon>
        <taxon>Alphaproteobacteria</taxon>
        <taxon>Hyphomicrobiales</taxon>
        <taxon>Rhodoblastaceae</taxon>
        <taxon>Rhodoblastus</taxon>
    </lineage>
</organism>
<dbReference type="EMBL" id="WNKS01000003">
    <property type="protein sequence ID" value="MTV30423.1"/>
    <property type="molecule type" value="Genomic_DNA"/>
</dbReference>
<keyword evidence="1" id="KW-0472">Membrane</keyword>
<feature type="chain" id="PRO_5026670954" evidence="2">
    <location>
        <begin position="22"/>
        <end position="137"/>
    </location>
</feature>